<proteinExistence type="predicted"/>
<sequence>MTLSRKRFGNTAEDRPFNAAVRGRKVRVNRTVVDCQPSRWCGWNLASYIAVVGQRASTVRCKFALSWVLRLVSGHVSPIAFMSAATERRQHRVSVRECKDTSLIDITGIDGQLNTALGWAYCSRDIPTVHVAEGAVD</sequence>
<name>A0A194PXH7_PAPXU</name>
<gene>
    <name evidence="1" type="ORF">RR46_09371</name>
</gene>
<reference evidence="1 2" key="1">
    <citation type="journal article" date="2015" name="Nat. Commun.">
        <title>Outbred genome sequencing and CRISPR/Cas9 gene editing in butterflies.</title>
        <authorList>
            <person name="Li X."/>
            <person name="Fan D."/>
            <person name="Zhang W."/>
            <person name="Liu G."/>
            <person name="Zhang L."/>
            <person name="Zhao L."/>
            <person name="Fang X."/>
            <person name="Chen L."/>
            <person name="Dong Y."/>
            <person name="Chen Y."/>
            <person name="Ding Y."/>
            <person name="Zhao R."/>
            <person name="Feng M."/>
            <person name="Zhu Y."/>
            <person name="Feng Y."/>
            <person name="Jiang X."/>
            <person name="Zhu D."/>
            <person name="Xiang H."/>
            <person name="Feng X."/>
            <person name="Li S."/>
            <person name="Wang J."/>
            <person name="Zhang G."/>
            <person name="Kronforst M.R."/>
            <person name="Wang W."/>
        </authorList>
    </citation>
    <scope>NUCLEOTIDE SEQUENCE [LARGE SCALE GENOMIC DNA]</scope>
    <source>
        <strain evidence="1">Ya'a_city_454_Px</strain>
        <tissue evidence="1">Whole body</tissue>
    </source>
</reference>
<dbReference type="AlphaFoldDB" id="A0A194PXH7"/>
<dbReference type="EMBL" id="KQ459590">
    <property type="protein sequence ID" value="KPI97464.1"/>
    <property type="molecule type" value="Genomic_DNA"/>
</dbReference>
<protein>
    <submittedName>
        <fullName evidence="1">Uncharacterized protein</fullName>
    </submittedName>
</protein>
<evidence type="ECO:0000313" key="2">
    <source>
        <dbReference type="Proteomes" id="UP000053268"/>
    </source>
</evidence>
<accession>A0A194PXH7</accession>
<dbReference type="Proteomes" id="UP000053268">
    <property type="component" value="Unassembled WGS sequence"/>
</dbReference>
<keyword evidence="2" id="KW-1185">Reference proteome</keyword>
<evidence type="ECO:0000313" key="1">
    <source>
        <dbReference type="EMBL" id="KPI97464.1"/>
    </source>
</evidence>
<organism evidence="1 2">
    <name type="scientific">Papilio xuthus</name>
    <name type="common">Asian swallowtail butterfly</name>
    <dbReference type="NCBI Taxonomy" id="66420"/>
    <lineage>
        <taxon>Eukaryota</taxon>
        <taxon>Metazoa</taxon>
        <taxon>Ecdysozoa</taxon>
        <taxon>Arthropoda</taxon>
        <taxon>Hexapoda</taxon>
        <taxon>Insecta</taxon>
        <taxon>Pterygota</taxon>
        <taxon>Neoptera</taxon>
        <taxon>Endopterygota</taxon>
        <taxon>Lepidoptera</taxon>
        <taxon>Glossata</taxon>
        <taxon>Ditrysia</taxon>
        <taxon>Papilionoidea</taxon>
        <taxon>Papilionidae</taxon>
        <taxon>Papilioninae</taxon>
        <taxon>Papilio</taxon>
    </lineage>
</organism>